<dbReference type="Proteomes" id="UP000532010">
    <property type="component" value="Unassembled WGS sequence"/>
</dbReference>
<reference evidence="2 3" key="1">
    <citation type="submission" date="2020-08" db="EMBL/GenBank/DDBJ databases">
        <title>The Agave Microbiome: Exploring the role of microbial communities in plant adaptations to desert environments.</title>
        <authorList>
            <person name="Partida-Martinez L.P."/>
        </authorList>
    </citation>
    <scope>NUCLEOTIDE SEQUENCE [LARGE SCALE GENOMIC DNA]</scope>
    <source>
        <strain evidence="2 3">AT3.9</strain>
    </source>
</reference>
<evidence type="ECO:0000256" key="1">
    <source>
        <dbReference type="SAM" id="MobiDB-lite"/>
    </source>
</evidence>
<proteinExistence type="predicted"/>
<gene>
    <name evidence="2" type="ORF">FHR70_002029</name>
</gene>
<evidence type="ECO:0000313" key="3">
    <source>
        <dbReference type="Proteomes" id="UP000532010"/>
    </source>
</evidence>
<feature type="compositionally biased region" description="Polar residues" evidence="1">
    <location>
        <begin position="1"/>
        <end position="25"/>
    </location>
</feature>
<organism evidence="2 3">
    <name type="scientific">Microvirga lupini</name>
    <dbReference type="NCBI Taxonomy" id="420324"/>
    <lineage>
        <taxon>Bacteria</taxon>
        <taxon>Pseudomonadati</taxon>
        <taxon>Pseudomonadota</taxon>
        <taxon>Alphaproteobacteria</taxon>
        <taxon>Hyphomicrobiales</taxon>
        <taxon>Methylobacteriaceae</taxon>
        <taxon>Microvirga</taxon>
    </lineage>
</organism>
<accession>A0A7W4VLK9</accession>
<name>A0A7W4VLK9_9HYPH</name>
<comment type="caution">
    <text evidence="2">The sequence shown here is derived from an EMBL/GenBank/DDBJ whole genome shotgun (WGS) entry which is preliminary data.</text>
</comment>
<evidence type="ECO:0000313" key="2">
    <source>
        <dbReference type="EMBL" id="MBB3018975.1"/>
    </source>
</evidence>
<dbReference type="RefSeq" id="WP_183449628.1">
    <property type="nucleotide sequence ID" value="NZ_JACHWB010000002.1"/>
</dbReference>
<dbReference type="EMBL" id="JACHWB010000002">
    <property type="protein sequence ID" value="MBB3018975.1"/>
    <property type="molecule type" value="Genomic_DNA"/>
</dbReference>
<keyword evidence="3" id="KW-1185">Reference proteome</keyword>
<sequence length="48" mass="5318">MSTAIQAQNAKNTPQQTKVRLQTKATPKPQPSGLSREEIRQIVLEMIG</sequence>
<dbReference type="AlphaFoldDB" id="A0A7W4VLK9"/>
<protein>
    <submittedName>
        <fullName evidence="2">Uncharacterized protein</fullName>
    </submittedName>
</protein>
<feature type="region of interest" description="Disordered" evidence="1">
    <location>
        <begin position="1"/>
        <end position="35"/>
    </location>
</feature>